<evidence type="ECO:0000256" key="5">
    <source>
        <dbReference type="ARBA" id="ARBA00009716"/>
    </source>
</evidence>
<dbReference type="InterPro" id="IPR029055">
    <property type="entry name" value="Ntn_hydrolases_N"/>
</dbReference>
<evidence type="ECO:0000256" key="13">
    <source>
        <dbReference type="ARBA" id="ARBA00023014"/>
    </source>
</evidence>
<evidence type="ECO:0000256" key="8">
    <source>
        <dbReference type="ARBA" id="ARBA00022643"/>
    </source>
</evidence>
<keyword evidence="20" id="KW-1185">Reference proteome</keyword>
<sequence>MLICYMCVFPKNIWRKKGRAFDGVLELLVRDGRSLPEAVMMMIPEAWQNDQNMDPDRKALYEYSSALMEPWFIFASI</sequence>
<keyword evidence="8" id="KW-0288">FMN</keyword>
<keyword evidence="7" id="KW-0285">Flavoprotein</keyword>
<keyword evidence="9" id="KW-0479">Metal-binding</keyword>
<evidence type="ECO:0000256" key="11">
    <source>
        <dbReference type="ARBA" id="ARBA00023002"/>
    </source>
</evidence>
<dbReference type="Proteomes" id="UP000607653">
    <property type="component" value="Unassembled WGS sequence"/>
</dbReference>
<evidence type="ECO:0000256" key="12">
    <source>
        <dbReference type="ARBA" id="ARBA00023004"/>
    </source>
</evidence>
<dbReference type="Pfam" id="PF00310">
    <property type="entry name" value="GATase_2"/>
    <property type="match status" value="1"/>
</dbReference>
<dbReference type="GO" id="GO:0006537">
    <property type="term" value="P:glutamate biosynthetic process"/>
    <property type="evidence" value="ECO:0007669"/>
    <property type="project" value="UniProtKB-KW"/>
</dbReference>
<evidence type="ECO:0000256" key="3">
    <source>
        <dbReference type="ARBA" id="ARBA00004802"/>
    </source>
</evidence>
<evidence type="ECO:0000256" key="10">
    <source>
        <dbReference type="ARBA" id="ARBA00022962"/>
    </source>
</evidence>
<name>A0A822ZQW8_NELNU</name>
<feature type="domain" description="Glutamine amidotransferase type-2" evidence="18">
    <location>
        <begin position="19"/>
        <end position="71"/>
    </location>
</feature>
<dbReference type="AlphaFoldDB" id="A0A822ZQW8"/>
<dbReference type="GO" id="GO:0051538">
    <property type="term" value="F:3 iron, 4 sulfur cluster binding"/>
    <property type="evidence" value="ECO:0007669"/>
    <property type="project" value="UniProtKB-KW"/>
</dbReference>
<keyword evidence="10" id="KW-0315">Glutamine amidotransferase</keyword>
<protein>
    <recommendedName>
        <fullName evidence="17">glutamate synthase (ferredoxin)</fullName>
        <ecNumber evidence="17">1.4.7.1</ecNumber>
    </recommendedName>
</protein>
<keyword evidence="14" id="KW-0314">Glutamate biosynthesis</keyword>
<keyword evidence="12" id="KW-0408">Iron</keyword>
<dbReference type="InterPro" id="IPR017932">
    <property type="entry name" value="GATase_2_dom"/>
</dbReference>
<keyword evidence="11" id="KW-0560">Oxidoreductase</keyword>
<evidence type="ECO:0000313" key="19">
    <source>
        <dbReference type="EMBL" id="DAD45901.1"/>
    </source>
</evidence>
<reference evidence="19 20" key="1">
    <citation type="journal article" date="2020" name="Mol. Biol. Evol.">
        <title>Distinct Expression and Methylation Patterns for Genes with Different Fates following a Single Whole-Genome Duplication in Flowering Plants.</title>
        <authorList>
            <person name="Shi T."/>
            <person name="Rahmani R.S."/>
            <person name="Gugger P.F."/>
            <person name="Wang M."/>
            <person name="Li H."/>
            <person name="Zhang Y."/>
            <person name="Li Z."/>
            <person name="Wang Q."/>
            <person name="Van de Peer Y."/>
            <person name="Marchal K."/>
            <person name="Chen J."/>
        </authorList>
    </citation>
    <scope>NUCLEOTIDE SEQUENCE [LARGE SCALE GENOMIC DNA]</scope>
    <source>
        <tissue evidence="19">Leaf</tissue>
    </source>
</reference>
<keyword evidence="13" id="KW-0411">Iron-sulfur</keyword>
<evidence type="ECO:0000256" key="2">
    <source>
        <dbReference type="ARBA" id="ARBA00001927"/>
    </source>
</evidence>
<comment type="caution">
    <text evidence="19">The sequence shown here is derived from an EMBL/GenBank/DDBJ whole genome shotgun (WGS) entry which is preliminary data.</text>
</comment>
<evidence type="ECO:0000256" key="6">
    <source>
        <dbReference type="ARBA" id="ARBA00022605"/>
    </source>
</evidence>
<evidence type="ECO:0000259" key="18">
    <source>
        <dbReference type="Pfam" id="PF00310"/>
    </source>
</evidence>
<dbReference type="SUPFAM" id="SSF56235">
    <property type="entry name" value="N-terminal nucleophile aminohydrolases (Ntn hydrolases)"/>
    <property type="match status" value="1"/>
</dbReference>
<keyword evidence="15" id="KW-0003">3Fe-4S</keyword>
<comment type="similarity">
    <text evidence="5">Belongs to the glutamate synthase family.</text>
</comment>
<evidence type="ECO:0000256" key="1">
    <source>
        <dbReference type="ARBA" id="ARBA00001917"/>
    </source>
</evidence>
<comment type="cofactor">
    <cofactor evidence="2">
        <name>[3Fe-4S] cluster</name>
        <dbReference type="ChEBI" id="CHEBI:21137"/>
    </cofactor>
</comment>
<accession>A0A822ZQW8</accession>
<comment type="cofactor">
    <cofactor evidence="1">
        <name>FMN</name>
        <dbReference type="ChEBI" id="CHEBI:58210"/>
    </cofactor>
</comment>
<dbReference type="PANTHER" id="PTHR11938">
    <property type="entry name" value="FAD NADPH DEHYDROGENASE/OXIDOREDUCTASE"/>
    <property type="match status" value="1"/>
</dbReference>
<comment type="pathway">
    <text evidence="4">Nitrogen metabolism.</text>
</comment>
<evidence type="ECO:0000313" key="20">
    <source>
        <dbReference type="Proteomes" id="UP000607653"/>
    </source>
</evidence>
<gene>
    <name evidence="19" type="ORF">HUJ06_004131</name>
</gene>
<evidence type="ECO:0000256" key="4">
    <source>
        <dbReference type="ARBA" id="ARBA00004909"/>
    </source>
</evidence>
<dbReference type="EMBL" id="DUZY01000007">
    <property type="protein sequence ID" value="DAD45901.1"/>
    <property type="molecule type" value="Genomic_DNA"/>
</dbReference>
<evidence type="ECO:0000256" key="17">
    <source>
        <dbReference type="ARBA" id="ARBA00039085"/>
    </source>
</evidence>
<comment type="pathway">
    <text evidence="16">Amino-acid biosynthesis; L-glutamate biosynthesis via GLT pathway; L-glutamate from 2-oxoglutarate and L-glutamine (ferredoxin route): step 1/1.</text>
</comment>
<comment type="pathway">
    <text evidence="3">Energy metabolism; nitrogen metabolism.</text>
</comment>
<dbReference type="EC" id="1.4.7.1" evidence="17"/>
<proteinExistence type="inferred from homology"/>
<organism evidence="19 20">
    <name type="scientific">Nelumbo nucifera</name>
    <name type="common">Sacred lotus</name>
    <dbReference type="NCBI Taxonomy" id="4432"/>
    <lineage>
        <taxon>Eukaryota</taxon>
        <taxon>Viridiplantae</taxon>
        <taxon>Streptophyta</taxon>
        <taxon>Embryophyta</taxon>
        <taxon>Tracheophyta</taxon>
        <taxon>Spermatophyta</taxon>
        <taxon>Magnoliopsida</taxon>
        <taxon>Proteales</taxon>
        <taxon>Nelumbonaceae</taxon>
        <taxon>Nelumbo</taxon>
    </lineage>
</organism>
<evidence type="ECO:0000256" key="16">
    <source>
        <dbReference type="ARBA" id="ARBA00037928"/>
    </source>
</evidence>
<evidence type="ECO:0000256" key="9">
    <source>
        <dbReference type="ARBA" id="ARBA00022723"/>
    </source>
</evidence>
<dbReference type="GO" id="GO:0016041">
    <property type="term" value="F:glutamate synthase (ferredoxin) activity"/>
    <property type="evidence" value="ECO:0007669"/>
    <property type="project" value="UniProtKB-EC"/>
</dbReference>
<keyword evidence="6" id="KW-0028">Amino-acid biosynthesis</keyword>
<dbReference type="InterPro" id="IPR050711">
    <property type="entry name" value="ET-N_metabolism_enzyme"/>
</dbReference>
<dbReference type="Gene3D" id="3.60.20.10">
    <property type="entry name" value="Glutamine Phosphoribosylpyrophosphate, subunit 1, domain 1"/>
    <property type="match status" value="1"/>
</dbReference>
<dbReference type="GO" id="GO:0046872">
    <property type="term" value="F:metal ion binding"/>
    <property type="evidence" value="ECO:0007669"/>
    <property type="project" value="UniProtKB-KW"/>
</dbReference>
<evidence type="ECO:0000256" key="14">
    <source>
        <dbReference type="ARBA" id="ARBA00023164"/>
    </source>
</evidence>
<evidence type="ECO:0000256" key="7">
    <source>
        <dbReference type="ARBA" id="ARBA00022630"/>
    </source>
</evidence>
<evidence type="ECO:0000256" key="15">
    <source>
        <dbReference type="ARBA" id="ARBA00023291"/>
    </source>
</evidence>
<dbReference type="PANTHER" id="PTHR11938:SF133">
    <property type="entry name" value="GLUTAMATE SYNTHASE (NADH)"/>
    <property type="match status" value="1"/>
</dbReference>